<feature type="domain" description="SMP" evidence="2">
    <location>
        <begin position="62"/>
        <end position="113"/>
    </location>
</feature>
<dbReference type="InterPro" id="IPR007011">
    <property type="entry name" value="LEA_SMP_dom"/>
</dbReference>
<organism evidence="3 4">
    <name type="scientific">Parathielavia hyrcaniae</name>
    <dbReference type="NCBI Taxonomy" id="113614"/>
    <lineage>
        <taxon>Eukaryota</taxon>
        <taxon>Fungi</taxon>
        <taxon>Dikarya</taxon>
        <taxon>Ascomycota</taxon>
        <taxon>Pezizomycotina</taxon>
        <taxon>Sordariomycetes</taxon>
        <taxon>Sordariomycetidae</taxon>
        <taxon>Sordariales</taxon>
        <taxon>Chaetomiaceae</taxon>
        <taxon>Parathielavia</taxon>
    </lineage>
</organism>
<evidence type="ECO:0000256" key="1">
    <source>
        <dbReference type="SAM" id="MobiDB-lite"/>
    </source>
</evidence>
<name>A0AAN6SZG7_9PEZI</name>
<evidence type="ECO:0000313" key="3">
    <source>
        <dbReference type="EMBL" id="KAK4099505.1"/>
    </source>
</evidence>
<comment type="caution">
    <text evidence="3">The sequence shown here is derived from an EMBL/GenBank/DDBJ whole genome shotgun (WGS) entry which is preliminary data.</text>
</comment>
<protein>
    <recommendedName>
        <fullName evidence="2">SMP domain-containing protein</fullName>
    </recommendedName>
</protein>
<dbReference type="Pfam" id="PF04927">
    <property type="entry name" value="SMP"/>
    <property type="match status" value="1"/>
</dbReference>
<dbReference type="AlphaFoldDB" id="A0AAN6SZG7"/>
<sequence length="119" mass="12791">MESELPPKERLVAESTEGHPITQAKASSIAQAEHDMTGRGPIKGGTAATAQSLHDRQHNFFEVAGDVARKPSEKVTKEDAAKVQHFEARALGHTPGKDSFSAEVQAIADHNVQTRPADK</sequence>
<feature type="compositionally biased region" description="Basic and acidic residues" evidence="1">
    <location>
        <begin position="1"/>
        <end position="12"/>
    </location>
</feature>
<keyword evidence="4" id="KW-1185">Reference proteome</keyword>
<proteinExistence type="predicted"/>
<dbReference type="EMBL" id="MU863648">
    <property type="protein sequence ID" value="KAK4099505.1"/>
    <property type="molecule type" value="Genomic_DNA"/>
</dbReference>
<accession>A0AAN6SZG7</accession>
<evidence type="ECO:0000313" key="4">
    <source>
        <dbReference type="Proteomes" id="UP001305647"/>
    </source>
</evidence>
<evidence type="ECO:0000259" key="2">
    <source>
        <dbReference type="Pfam" id="PF04927"/>
    </source>
</evidence>
<gene>
    <name evidence="3" type="ORF">N658DRAFT_508547</name>
</gene>
<reference evidence="3" key="2">
    <citation type="submission" date="2023-05" db="EMBL/GenBank/DDBJ databases">
        <authorList>
            <consortium name="Lawrence Berkeley National Laboratory"/>
            <person name="Steindorff A."/>
            <person name="Hensen N."/>
            <person name="Bonometti L."/>
            <person name="Westerberg I."/>
            <person name="Brannstrom I.O."/>
            <person name="Guillou S."/>
            <person name="Cros-Aarteil S."/>
            <person name="Calhoun S."/>
            <person name="Haridas S."/>
            <person name="Kuo A."/>
            <person name="Mondo S."/>
            <person name="Pangilinan J."/>
            <person name="Riley R."/>
            <person name="Labutti K."/>
            <person name="Andreopoulos B."/>
            <person name="Lipzen A."/>
            <person name="Chen C."/>
            <person name="Yanf M."/>
            <person name="Daum C."/>
            <person name="Ng V."/>
            <person name="Clum A."/>
            <person name="Ohm R."/>
            <person name="Martin F."/>
            <person name="Silar P."/>
            <person name="Natvig D."/>
            <person name="Lalanne C."/>
            <person name="Gautier V."/>
            <person name="Ament-Velasquez S.L."/>
            <person name="Kruys A."/>
            <person name="Hutchinson M.I."/>
            <person name="Powell A.J."/>
            <person name="Barry K."/>
            <person name="Miller A.N."/>
            <person name="Grigoriev I.V."/>
            <person name="Debuchy R."/>
            <person name="Gladieux P."/>
            <person name="Thoren M.H."/>
            <person name="Johannesson H."/>
        </authorList>
    </citation>
    <scope>NUCLEOTIDE SEQUENCE</scope>
    <source>
        <strain evidence="3">CBS 757.83</strain>
    </source>
</reference>
<feature type="region of interest" description="Disordered" evidence="1">
    <location>
        <begin position="1"/>
        <end position="51"/>
    </location>
</feature>
<reference evidence="3" key="1">
    <citation type="journal article" date="2023" name="Mol. Phylogenet. Evol.">
        <title>Genome-scale phylogeny and comparative genomics of the fungal order Sordariales.</title>
        <authorList>
            <person name="Hensen N."/>
            <person name="Bonometti L."/>
            <person name="Westerberg I."/>
            <person name="Brannstrom I.O."/>
            <person name="Guillou S."/>
            <person name="Cros-Aarteil S."/>
            <person name="Calhoun S."/>
            <person name="Haridas S."/>
            <person name="Kuo A."/>
            <person name="Mondo S."/>
            <person name="Pangilinan J."/>
            <person name="Riley R."/>
            <person name="LaButti K."/>
            <person name="Andreopoulos B."/>
            <person name="Lipzen A."/>
            <person name="Chen C."/>
            <person name="Yan M."/>
            <person name="Daum C."/>
            <person name="Ng V."/>
            <person name="Clum A."/>
            <person name="Steindorff A."/>
            <person name="Ohm R.A."/>
            <person name="Martin F."/>
            <person name="Silar P."/>
            <person name="Natvig D.O."/>
            <person name="Lalanne C."/>
            <person name="Gautier V."/>
            <person name="Ament-Velasquez S.L."/>
            <person name="Kruys A."/>
            <person name="Hutchinson M.I."/>
            <person name="Powell A.J."/>
            <person name="Barry K."/>
            <person name="Miller A.N."/>
            <person name="Grigoriev I.V."/>
            <person name="Debuchy R."/>
            <person name="Gladieux P."/>
            <person name="Hiltunen Thoren M."/>
            <person name="Johannesson H."/>
        </authorList>
    </citation>
    <scope>NUCLEOTIDE SEQUENCE</scope>
    <source>
        <strain evidence="3">CBS 757.83</strain>
    </source>
</reference>
<dbReference type="Proteomes" id="UP001305647">
    <property type="component" value="Unassembled WGS sequence"/>
</dbReference>